<dbReference type="EMBL" id="FAUW01000002">
    <property type="protein sequence ID" value="CUU77422.1"/>
    <property type="molecule type" value="Genomic_DNA"/>
</dbReference>
<dbReference type="AlphaFoldDB" id="A0A9W5ANY0"/>
<gene>
    <name evidence="1" type="ORF">ERS739220_00865</name>
</gene>
<evidence type="ECO:0000313" key="1">
    <source>
        <dbReference type="EMBL" id="CUU77422.1"/>
    </source>
</evidence>
<accession>A0A9W5ANY0</accession>
<comment type="caution">
    <text evidence="1">The sequence shown here is derived from an EMBL/GenBank/DDBJ whole genome shotgun (WGS) entry which is preliminary data.</text>
</comment>
<dbReference type="Proteomes" id="UP000052257">
    <property type="component" value="Unassembled WGS sequence"/>
</dbReference>
<reference evidence="1 2" key="1">
    <citation type="submission" date="2015-11" db="EMBL/GenBank/DDBJ databases">
        <authorList>
            <consortium name="Pathogen Informatics"/>
        </authorList>
    </citation>
    <scope>NUCLEOTIDE SEQUENCE [LARGE SCALE GENOMIC DNA]</scope>
    <source>
        <strain evidence="1 2">006A-0191</strain>
    </source>
</reference>
<name>A0A9W5ANY0_CAMHY</name>
<proteinExistence type="predicted"/>
<organism evidence="1 2">
    <name type="scientific">Campylobacter hyointestinalis subsp. hyointestinalis</name>
    <dbReference type="NCBI Taxonomy" id="91352"/>
    <lineage>
        <taxon>Bacteria</taxon>
        <taxon>Pseudomonadati</taxon>
        <taxon>Campylobacterota</taxon>
        <taxon>Epsilonproteobacteria</taxon>
        <taxon>Campylobacterales</taxon>
        <taxon>Campylobacteraceae</taxon>
        <taxon>Campylobacter</taxon>
    </lineage>
</organism>
<protein>
    <submittedName>
        <fullName evidence="1">Uncharacterized protein</fullName>
    </submittedName>
</protein>
<sequence>MIKINITNNDINELRQLFIDNEVGEFLYAEDDKVGYVENASSSGEIFYFVKGKVEGKKVILENGEFIDL</sequence>
<evidence type="ECO:0000313" key="2">
    <source>
        <dbReference type="Proteomes" id="UP000052257"/>
    </source>
</evidence>
<dbReference type="RefSeq" id="WP_059431026.1">
    <property type="nucleotide sequence ID" value="NZ_FAUW01000002.1"/>
</dbReference>